<comment type="caution">
    <text evidence="1">The sequence shown here is derived from an EMBL/GenBank/DDBJ whole genome shotgun (WGS) entry which is preliminary data.</text>
</comment>
<protein>
    <submittedName>
        <fullName evidence="1">Uncharacterized protein</fullName>
    </submittedName>
</protein>
<dbReference type="EMBL" id="CM046388">
    <property type="protein sequence ID" value="KAI8571879.1"/>
    <property type="molecule type" value="Genomic_DNA"/>
</dbReference>
<evidence type="ECO:0000313" key="2">
    <source>
        <dbReference type="Proteomes" id="UP001062846"/>
    </source>
</evidence>
<sequence>MDFIFSLCQIPVNFAFLRAATNLWDPVLHVFRFKREELCPTIEEFTAIIGHSGKEGLVIPNPLFNQDNLLRDLLQVQKHEARL</sequence>
<gene>
    <name evidence="1" type="ORF">RHMOL_Rhmol01G0154200</name>
</gene>
<organism evidence="1 2">
    <name type="scientific">Rhododendron molle</name>
    <name type="common">Chinese azalea</name>
    <name type="synonym">Azalea mollis</name>
    <dbReference type="NCBI Taxonomy" id="49168"/>
    <lineage>
        <taxon>Eukaryota</taxon>
        <taxon>Viridiplantae</taxon>
        <taxon>Streptophyta</taxon>
        <taxon>Embryophyta</taxon>
        <taxon>Tracheophyta</taxon>
        <taxon>Spermatophyta</taxon>
        <taxon>Magnoliopsida</taxon>
        <taxon>eudicotyledons</taxon>
        <taxon>Gunneridae</taxon>
        <taxon>Pentapetalae</taxon>
        <taxon>asterids</taxon>
        <taxon>Ericales</taxon>
        <taxon>Ericaceae</taxon>
        <taxon>Ericoideae</taxon>
        <taxon>Rhodoreae</taxon>
        <taxon>Rhododendron</taxon>
    </lineage>
</organism>
<reference evidence="1" key="1">
    <citation type="submission" date="2022-02" db="EMBL/GenBank/DDBJ databases">
        <title>Plant Genome Project.</title>
        <authorList>
            <person name="Zhang R.-G."/>
        </authorList>
    </citation>
    <scope>NUCLEOTIDE SEQUENCE</scope>
    <source>
        <strain evidence="1">AT1</strain>
    </source>
</reference>
<keyword evidence="2" id="KW-1185">Reference proteome</keyword>
<accession>A0ACC0Q354</accession>
<evidence type="ECO:0000313" key="1">
    <source>
        <dbReference type="EMBL" id="KAI8571879.1"/>
    </source>
</evidence>
<name>A0ACC0Q354_RHOML</name>
<dbReference type="Proteomes" id="UP001062846">
    <property type="component" value="Chromosome 1"/>
</dbReference>
<proteinExistence type="predicted"/>